<dbReference type="Proteomes" id="UP001159405">
    <property type="component" value="Unassembled WGS sequence"/>
</dbReference>
<evidence type="ECO:0000313" key="1">
    <source>
        <dbReference type="EMBL" id="CAH3173715.1"/>
    </source>
</evidence>
<name>A0ABN8R6I6_9CNID</name>
<proteinExistence type="predicted"/>
<feature type="non-terminal residue" evidence="1">
    <location>
        <position position="1"/>
    </location>
</feature>
<protein>
    <submittedName>
        <fullName evidence="1">Uncharacterized protein</fullName>
    </submittedName>
</protein>
<evidence type="ECO:0000313" key="2">
    <source>
        <dbReference type="Proteomes" id="UP001159405"/>
    </source>
</evidence>
<keyword evidence="2" id="KW-1185">Reference proteome</keyword>
<gene>
    <name evidence="1" type="ORF">PLOB_00014388</name>
</gene>
<sequence>KLCIVAAVIYHTKANENACAHLRCIKRTGKCLKKAGVRVRHMPPATASKKCLPVIPCCMLGSETCEEKLCCFVRFHECTKRLGDKKDRK</sequence>
<reference evidence="1 2" key="1">
    <citation type="submission" date="2022-05" db="EMBL/GenBank/DDBJ databases">
        <authorList>
            <consortium name="Genoscope - CEA"/>
            <person name="William W."/>
        </authorList>
    </citation>
    <scope>NUCLEOTIDE SEQUENCE [LARGE SCALE GENOMIC DNA]</scope>
</reference>
<comment type="caution">
    <text evidence="1">The sequence shown here is derived from an EMBL/GenBank/DDBJ whole genome shotgun (WGS) entry which is preliminary data.</text>
</comment>
<dbReference type="EMBL" id="CALNXK010000184">
    <property type="protein sequence ID" value="CAH3173715.1"/>
    <property type="molecule type" value="Genomic_DNA"/>
</dbReference>
<accession>A0ABN8R6I6</accession>
<organism evidence="1 2">
    <name type="scientific">Porites lobata</name>
    <dbReference type="NCBI Taxonomy" id="104759"/>
    <lineage>
        <taxon>Eukaryota</taxon>
        <taxon>Metazoa</taxon>
        <taxon>Cnidaria</taxon>
        <taxon>Anthozoa</taxon>
        <taxon>Hexacorallia</taxon>
        <taxon>Scleractinia</taxon>
        <taxon>Fungiina</taxon>
        <taxon>Poritidae</taxon>
        <taxon>Porites</taxon>
    </lineage>
</organism>